<keyword evidence="4" id="KW-1185">Reference proteome</keyword>
<reference evidence="3 4" key="1">
    <citation type="submission" date="2023-07" db="EMBL/GenBank/DDBJ databases">
        <title>Genomic Encyclopedia of Type Strains, Phase IV (KMG-IV): sequencing the most valuable type-strain genomes for metagenomic binning, comparative biology and taxonomic classification.</title>
        <authorList>
            <person name="Goeker M."/>
        </authorList>
    </citation>
    <scope>NUCLEOTIDE SEQUENCE [LARGE SCALE GENOMIC DNA]</scope>
    <source>
        <strain evidence="3 4">B6-8</strain>
    </source>
</reference>
<evidence type="ECO:0000256" key="2">
    <source>
        <dbReference type="SAM" id="SignalP"/>
    </source>
</evidence>
<gene>
    <name evidence="3" type="ORF">QO014_003225</name>
</gene>
<keyword evidence="1" id="KW-1133">Transmembrane helix</keyword>
<dbReference type="Proteomes" id="UP001241603">
    <property type="component" value="Unassembled WGS sequence"/>
</dbReference>
<organism evidence="3 4">
    <name type="scientific">Kaistia dalseonensis</name>
    <dbReference type="NCBI Taxonomy" id="410840"/>
    <lineage>
        <taxon>Bacteria</taxon>
        <taxon>Pseudomonadati</taxon>
        <taxon>Pseudomonadota</taxon>
        <taxon>Alphaproteobacteria</taxon>
        <taxon>Hyphomicrobiales</taxon>
        <taxon>Kaistiaceae</taxon>
        <taxon>Kaistia</taxon>
    </lineage>
</organism>
<keyword evidence="1" id="KW-0472">Membrane</keyword>
<keyword evidence="1" id="KW-0812">Transmembrane</keyword>
<sequence>MPRKSRDAIAALTLALVVVAGFTGAALADTPTPPASAWVTMGSANFYAVSLKALTLLFVMAVLIESALAVIFNWRLFLELFYGRGVKTLVMIAVSALAVWAFNIDVVQTMLSQYGLVSGEGGGPLSHLLTALILAGGSAGVYRVLVALGYRQAPSEAEIRPRPKKDKAWISVKVQRRSAVGQVYVRVTEAGPVTEASPPQLAGIVAPRGFWAIIGSVFLLDRNRFPQAGGYELEVAKEYRVEVTGRDEAGAVVASDIDGTYRFAPGAVLDFIARL</sequence>
<evidence type="ECO:0000256" key="1">
    <source>
        <dbReference type="SAM" id="Phobius"/>
    </source>
</evidence>
<evidence type="ECO:0000313" key="4">
    <source>
        <dbReference type="Proteomes" id="UP001241603"/>
    </source>
</evidence>
<comment type="caution">
    <text evidence="3">The sequence shown here is derived from an EMBL/GenBank/DDBJ whole genome shotgun (WGS) entry which is preliminary data.</text>
</comment>
<feature type="transmembrane region" description="Helical" evidence="1">
    <location>
        <begin position="124"/>
        <end position="145"/>
    </location>
</feature>
<feature type="transmembrane region" description="Helical" evidence="1">
    <location>
        <begin position="86"/>
        <end position="104"/>
    </location>
</feature>
<accession>A0ABU0H932</accession>
<feature type="transmembrane region" description="Helical" evidence="1">
    <location>
        <begin position="52"/>
        <end position="74"/>
    </location>
</feature>
<protein>
    <submittedName>
        <fullName evidence="3">Uncharacterized protein</fullName>
    </submittedName>
</protein>
<proteinExistence type="predicted"/>
<name>A0ABU0H932_9HYPH</name>
<feature type="signal peptide" evidence="2">
    <location>
        <begin position="1"/>
        <end position="28"/>
    </location>
</feature>
<dbReference type="RefSeq" id="WP_266349710.1">
    <property type="nucleotide sequence ID" value="NZ_JAPKNG010000004.1"/>
</dbReference>
<evidence type="ECO:0000313" key="3">
    <source>
        <dbReference type="EMBL" id="MDQ0438830.1"/>
    </source>
</evidence>
<feature type="chain" id="PRO_5045212175" evidence="2">
    <location>
        <begin position="29"/>
        <end position="275"/>
    </location>
</feature>
<keyword evidence="2" id="KW-0732">Signal</keyword>
<dbReference type="EMBL" id="JAUSVO010000004">
    <property type="protein sequence ID" value="MDQ0438830.1"/>
    <property type="molecule type" value="Genomic_DNA"/>
</dbReference>